<name>A0A6L5G7Q8_9ACTN</name>
<comment type="caution">
    <text evidence="3">The sequence shown here is derived from an EMBL/GenBank/DDBJ whole genome shotgun (WGS) entry which is preliminary data.</text>
</comment>
<sequence length="146" mass="13616">MFRTRASKAAITLPLVLVGAAVVLALTAAPAAAGNAVAAGGYDIQDRGPSIAADLVALVSVGAGVLAMTRGRSGRGGGRVAAAVAIAAGVIGIGIAAVALAVADGGPGTGNGVVGSGLAIVLGLVGLSLGLAANRTRRAARAGDAD</sequence>
<evidence type="ECO:0000256" key="1">
    <source>
        <dbReference type="SAM" id="Phobius"/>
    </source>
</evidence>
<accession>A0A6L5G7Q8</accession>
<organism evidence="3 4">
    <name type="scientific">Glycomyces albidus</name>
    <dbReference type="NCBI Taxonomy" id="2656774"/>
    <lineage>
        <taxon>Bacteria</taxon>
        <taxon>Bacillati</taxon>
        <taxon>Actinomycetota</taxon>
        <taxon>Actinomycetes</taxon>
        <taxon>Glycomycetales</taxon>
        <taxon>Glycomycetaceae</taxon>
        <taxon>Glycomyces</taxon>
    </lineage>
</organism>
<dbReference type="Proteomes" id="UP000477750">
    <property type="component" value="Unassembled WGS sequence"/>
</dbReference>
<dbReference type="EMBL" id="WIAO01000007">
    <property type="protein sequence ID" value="MQM25608.1"/>
    <property type="molecule type" value="Genomic_DNA"/>
</dbReference>
<dbReference type="AlphaFoldDB" id="A0A6L5G7Q8"/>
<evidence type="ECO:0000313" key="3">
    <source>
        <dbReference type="EMBL" id="MQM25608.1"/>
    </source>
</evidence>
<dbReference type="RefSeq" id="WP_153024755.1">
    <property type="nucleotide sequence ID" value="NZ_WIAO01000007.1"/>
</dbReference>
<keyword evidence="1" id="KW-0812">Transmembrane</keyword>
<protein>
    <submittedName>
        <fullName evidence="3">Uncharacterized protein</fullName>
    </submittedName>
</protein>
<evidence type="ECO:0000256" key="2">
    <source>
        <dbReference type="SAM" id="SignalP"/>
    </source>
</evidence>
<feature type="transmembrane region" description="Helical" evidence="1">
    <location>
        <begin position="80"/>
        <end position="102"/>
    </location>
</feature>
<reference evidence="3 4" key="1">
    <citation type="submission" date="2019-10" db="EMBL/GenBank/DDBJ databases">
        <title>Glycomyces albidus sp. nov., a novel actinomycete isolated from rhizosphere soil of wheat (Triticum aestivum L.).</title>
        <authorList>
            <person name="Qian L."/>
        </authorList>
    </citation>
    <scope>NUCLEOTIDE SEQUENCE [LARGE SCALE GENOMIC DNA]</scope>
    <source>
        <strain evidence="3 4">NEAU-7082</strain>
    </source>
</reference>
<feature type="chain" id="PRO_5038699934" evidence="2">
    <location>
        <begin position="34"/>
        <end position="146"/>
    </location>
</feature>
<gene>
    <name evidence="3" type="ORF">GFD30_08500</name>
</gene>
<keyword evidence="4" id="KW-1185">Reference proteome</keyword>
<feature type="transmembrane region" description="Helical" evidence="1">
    <location>
        <begin position="48"/>
        <end position="68"/>
    </location>
</feature>
<keyword evidence="1" id="KW-0472">Membrane</keyword>
<keyword evidence="2" id="KW-0732">Signal</keyword>
<evidence type="ECO:0000313" key="4">
    <source>
        <dbReference type="Proteomes" id="UP000477750"/>
    </source>
</evidence>
<feature type="signal peptide" evidence="2">
    <location>
        <begin position="1"/>
        <end position="33"/>
    </location>
</feature>
<proteinExistence type="predicted"/>
<dbReference type="Pfam" id="PF19733">
    <property type="entry name" value="DUF6223"/>
    <property type="match status" value="1"/>
</dbReference>
<keyword evidence="1" id="KW-1133">Transmembrane helix</keyword>
<feature type="transmembrane region" description="Helical" evidence="1">
    <location>
        <begin position="114"/>
        <end position="133"/>
    </location>
</feature>
<dbReference type="InterPro" id="IPR045770">
    <property type="entry name" value="DUF6223"/>
</dbReference>